<protein>
    <submittedName>
        <fullName evidence="1">Uncharacterized protein</fullName>
    </submittedName>
</protein>
<dbReference type="Proteomes" id="UP000297739">
    <property type="component" value="Unassembled WGS sequence"/>
</dbReference>
<evidence type="ECO:0000313" key="2">
    <source>
        <dbReference type="Proteomes" id="UP000297739"/>
    </source>
</evidence>
<comment type="caution">
    <text evidence="1">The sequence shown here is derived from an EMBL/GenBank/DDBJ whole genome shotgun (WGS) entry which is preliminary data.</text>
</comment>
<dbReference type="OrthoDB" id="9843682at2"/>
<proteinExistence type="predicted"/>
<accession>A0A4Z0PFZ2</accession>
<evidence type="ECO:0000313" key="1">
    <source>
        <dbReference type="EMBL" id="TGE13923.1"/>
    </source>
</evidence>
<sequence length="125" mass="14741">MSSQAPTRQIIYVYNGVETIITEKCKWVNPDGKTTKQVLLEIGNEIYKSQHKKEDVDDLLNQASAILWREFQDDNHPLYSFIQAQLKGLGEYSKQRSQIKKDYLLKDIAKESRFRIEHYFERGDK</sequence>
<dbReference type="RefSeq" id="WP_135499245.1">
    <property type="nucleotide sequence ID" value="NZ_SRLD01000046.1"/>
</dbReference>
<reference evidence="1 2" key="1">
    <citation type="submission" date="2019-04" db="EMBL/GenBank/DDBJ databases">
        <authorList>
            <person name="Feng G."/>
            <person name="Zhang J."/>
            <person name="Zhu H."/>
        </authorList>
    </citation>
    <scope>NUCLEOTIDE SEQUENCE [LARGE SCALE GENOMIC DNA]</scope>
    <source>
        <strain evidence="1 2">JCM 17223</strain>
    </source>
</reference>
<name>A0A4Z0PFZ2_9BACT</name>
<organism evidence="1 2">
    <name type="scientific">Hymenobacter elongatus</name>
    <dbReference type="NCBI Taxonomy" id="877208"/>
    <lineage>
        <taxon>Bacteria</taxon>
        <taxon>Pseudomonadati</taxon>
        <taxon>Bacteroidota</taxon>
        <taxon>Cytophagia</taxon>
        <taxon>Cytophagales</taxon>
        <taxon>Hymenobacteraceae</taxon>
        <taxon>Hymenobacter</taxon>
    </lineage>
</organism>
<gene>
    <name evidence="1" type="ORF">E5J99_18185</name>
</gene>
<dbReference type="AlphaFoldDB" id="A0A4Z0PFZ2"/>
<keyword evidence="2" id="KW-1185">Reference proteome</keyword>
<dbReference type="EMBL" id="SRLD01000046">
    <property type="protein sequence ID" value="TGE13923.1"/>
    <property type="molecule type" value="Genomic_DNA"/>
</dbReference>